<reference evidence="1 2" key="1">
    <citation type="journal article" date="2011" name="Stand. Genomic Sci.">
        <title>Complete genome sequence of Syntrophobotulus glycolicus type strain (FlGlyR).</title>
        <authorList>
            <person name="Han C."/>
            <person name="Mwirichia R."/>
            <person name="Chertkov O."/>
            <person name="Held B."/>
            <person name="Lapidus A."/>
            <person name="Nolan M."/>
            <person name="Lucas S."/>
            <person name="Hammon N."/>
            <person name="Deshpande S."/>
            <person name="Cheng J.F."/>
            <person name="Tapia R."/>
            <person name="Goodwin L."/>
            <person name="Pitluck S."/>
            <person name="Huntemann M."/>
            <person name="Liolios K."/>
            <person name="Ivanova N."/>
            <person name="Pagani I."/>
            <person name="Mavromatis K."/>
            <person name="Ovchinikova G."/>
            <person name="Pati A."/>
            <person name="Chen A."/>
            <person name="Palaniappan K."/>
            <person name="Land M."/>
            <person name="Hauser L."/>
            <person name="Brambilla E.M."/>
            <person name="Rohde M."/>
            <person name="Spring S."/>
            <person name="Sikorski J."/>
            <person name="Goker M."/>
            <person name="Woyke T."/>
            <person name="Bristow J."/>
            <person name="Eisen J.A."/>
            <person name="Markowitz V."/>
            <person name="Hugenholtz P."/>
            <person name="Kyrpides N.C."/>
            <person name="Klenk H.P."/>
            <person name="Detter J.C."/>
        </authorList>
    </citation>
    <scope>NUCLEOTIDE SEQUENCE [LARGE SCALE GENOMIC DNA]</scope>
    <source>
        <strain evidence="2">DSM 8271 / FlGlyR</strain>
    </source>
</reference>
<accession>F0SZG7</accession>
<dbReference type="EMBL" id="CP002547">
    <property type="protein sequence ID" value="ADY56053.1"/>
    <property type="molecule type" value="Genomic_DNA"/>
</dbReference>
<dbReference type="HOGENOM" id="CLU_036998_0_0_9"/>
<evidence type="ECO:0000313" key="2">
    <source>
        <dbReference type="Proteomes" id="UP000007488"/>
    </source>
</evidence>
<dbReference type="Proteomes" id="UP000007488">
    <property type="component" value="Chromosome"/>
</dbReference>
<keyword evidence="2" id="KW-1185">Reference proteome</keyword>
<dbReference type="PROSITE" id="PS51257">
    <property type="entry name" value="PROKAR_LIPOPROTEIN"/>
    <property type="match status" value="1"/>
</dbReference>
<proteinExistence type="predicted"/>
<name>F0SZG7_SYNGF</name>
<dbReference type="AlphaFoldDB" id="F0SZG7"/>
<dbReference type="STRING" id="645991.Sgly_1756"/>
<dbReference type="eggNOG" id="COG1652">
    <property type="taxonomic scope" value="Bacteria"/>
</dbReference>
<protein>
    <submittedName>
        <fullName evidence="1">Peptidoglycan-binding LysM</fullName>
    </submittedName>
</protein>
<gene>
    <name evidence="1" type="ordered locus">Sgly_1756</name>
</gene>
<evidence type="ECO:0000313" key="1">
    <source>
        <dbReference type="EMBL" id="ADY56053.1"/>
    </source>
</evidence>
<dbReference type="RefSeq" id="WP_013624921.1">
    <property type="nucleotide sequence ID" value="NC_015172.1"/>
</dbReference>
<reference evidence="2" key="2">
    <citation type="submission" date="2011-02" db="EMBL/GenBank/DDBJ databases">
        <title>The complete genome of Syntrophobotulus glycolicus DSM 8271.</title>
        <authorList>
            <person name="Lucas S."/>
            <person name="Copeland A."/>
            <person name="Lapidus A."/>
            <person name="Bruce D."/>
            <person name="Goodwin L."/>
            <person name="Pitluck S."/>
            <person name="Kyrpides N."/>
            <person name="Mavromatis K."/>
            <person name="Pagani I."/>
            <person name="Ivanova N."/>
            <person name="Mikhailova N."/>
            <person name="Chertkov O."/>
            <person name="Held B."/>
            <person name="Detter J.C."/>
            <person name="Tapia R."/>
            <person name="Han C."/>
            <person name="Land M."/>
            <person name="Hauser L."/>
            <person name="Markowitz V."/>
            <person name="Cheng J.-F."/>
            <person name="Hugenholtz P."/>
            <person name="Woyke T."/>
            <person name="Wu D."/>
            <person name="Spring S."/>
            <person name="Schroeder M."/>
            <person name="Brambilla E."/>
            <person name="Klenk H.-P."/>
            <person name="Eisen J.A."/>
        </authorList>
    </citation>
    <scope>NUCLEOTIDE SEQUENCE [LARGE SCALE GENOMIC DNA]</scope>
    <source>
        <strain evidence="2">DSM 8271 / FlGlyR</strain>
    </source>
</reference>
<dbReference type="OrthoDB" id="1706091at2"/>
<dbReference type="KEGG" id="sgy:Sgly_1756"/>
<organism evidence="1 2">
    <name type="scientific">Syntrophobotulus glycolicus (strain DSM 8271 / FlGlyR)</name>
    <dbReference type="NCBI Taxonomy" id="645991"/>
    <lineage>
        <taxon>Bacteria</taxon>
        <taxon>Bacillati</taxon>
        <taxon>Bacillota</taxon>
        <taxon>Clostridia</taxon>
        <taxon>Eubacteriales</taxon>
        <taxon>Desulfitobacteriaceae</taxon>
        <taxon>Syntrophobotulus</taxon>
    </lineage>
</organism>
<sequence>MRFKKCGIVILMLLFTTVFVSGCNREQYTVFKAALKMNDIQSMQEHGEITLNLDADGLSPTYESNFLVAKSYLNDAVLSTETKMITNEDRTLTKTQVDANLAAMDTNISFSAWIDSDLTDKQPKMTEIFKLPASFSAYLPPEFAGKEYMVYKPMEVAEDQGISMNYTDIIKASKDIEEKYISFLKKYAVQYNPAFIVKNTQQQVLQTKDGQKTGVWYEIQLDDQEFKQLIRYTVNHFMKSDDATAFIKDIMMTSLDIAQIPDQEKAKLELEEAFKSYSENSNQFLSEFNHFIDSMADVGIIGEKGINLKFFIADGYIIKQTGYIDLNLDLESLAHLAADLNDIKEEIPEDIKGTIKIGIGFSSEVYDINKDIDINFPEINDQNSIDYMKLLTSVKE</sequence>